<evidence type="ECO:0000256" key="6">
    <source>
        <dbReference type="SAM" id="Phobius"/>
    </source>
</evidence>
<dbReference type="PANTHER" id="PTHR11101:SF80">
    <property type="entry name" value="PHOSPHATE TRANSPORTER"/>
    <property type="match status" value="1"/>
</dbReference>
<evidence type="ECO:0000256" key="4">
    <source>
        <dbReference type="ARBA" id="ARBA00022989"/>
    </source>
</evidence>
<keyword evidence="2" id="KW-0813">Transport</keyword>
<dbReference type="GO" id="GO:0016020">
    <property type="term" value="C:membrane"/>
    <property type="evidence" value="ECO:0007669"/>
    <property type="project" value="UniProtKB-SubCell"/>
</dbReference>
<proteinExistence type="predicted"/>
<dbReference type="GO" id="GO:0005315">
    <property type="term" value="F:phosphate transmembrane transporter activity"/>
    <property type="evidence" value="ECO:0007669"/>
    <property type="project" value="InterPro"/>
</dbReference>
<organism evidence="7 8">
    <name type="scientific">Nesterenkonia cremea</name>
    <dbReference type="NCBI Taxonomy" id="1882340"/>
    <lineage>
        <taxon>Bacteria</taxon>
        <taxon>Bacillati</taxon>
        <taxon>Actinomycetota</taxon>
        <taxon>Actinomycetes</taxon>
        <taxon>Micrococcales</taxon>
        <taxon>Micrococcaceae</taxon>
        <taxon>Nesterenkonia</taxon>
    </lineage>
</organism>
<comment type="caution">
    <text evidence="7">The sequence shown here is derived from an EMBL/GenBank/DDBJ whole genome shotgun (WGS) entry which is preliminary data.</text>
</comment>
<dbReference type="AlphaFoldDB" id="A0A917ELA3"/>
<evidence type="ECO:0000313" key="7">
    <source>
        <dbReference type="EMBL" id="GGE59536.1"/>
    </source>
</evidence>
<reference evidence="7" key="1">
    <citation type="journal article" date="2014" name="Int. J. Syst. Evol. Microbiol.">
        <title>Complete genome sequence of Corynebacterium casei LMG S-19264T (=DSM 44701T), isolated from a smear-ripened cheese.</title>
        <authorList>
            <consortium name="US DOE Joint Genome Institute (JGI-PGF)"/>
            <person name="Walter F."/>
            <person name="Albersmeier A."/>
            <person name="Kalinowski J."/>
            <person name="Ruckert C."/>
        </authorList>
    </citation>
    <scope>NUCLEOTIDE SEQUENCE</scope>
    <source>
        <strain evidence="7">CGMCC 1.15388</strain>
    </source>
</reference>
<evidence type="ECO:0000256" key="3">
    <source>
        <dbReference type="ARBA" id="ARBA00022692"/>
    </source>
</evidence>
<feature type="transmembrane region" description="Helical" evidence="6">
    <location>
        <begin position="226"/>
        <end position="244"/>
    </location>
</feature>
<evidence type="ECO:0000256" key="2">
    <source>
        <dbReference type="ARBA" id="ARBA00022448"/>
    </source>
</evidence>
<feature type="transmembrane region" description="Helical" evidence="6">
    <location>
        <begin position="45"/>
        <end position="69"/>
    </location>
</feature>
<feature type="transmembrane region" description="Helical" evidence="6">
    <location>
        <begin position="147"/>
        <end position="169"/>
    </location>
</feature>
<evidence type="ECO:0000256" key="1">
    <source>
        <dbReference type="ARBA" id="ARBA00004141"/>
    </source>
</evidence>
<keyword evidence="4 6" id="KW-1133">Transmembrane helix</keyword>
<dbReference type="GO" id="GO:0035435">
    <property type="term" value="P:phosphate ion transmembrane transport"/>
    <property type="evidence" value="ECO:0007669"/>
    <property type="project" value="TreeGrafter"/>
</dbReference>
<feature type="transmembrane region" description="Helical" evidence="6">
    <location>
        <begin position="315"/>
        <end position="336"/>
    </location>
</feature>
<evidence type="ECO:0000256" key="5">
    <source>
        <dbReference type="ARBA" id="ARBA00023136"/>
    </source>
</evidence>
<keyword evidence="8" id="KW-1185">Reference proteome</keyword>
<keyword evidence="3 6" id="KW-0812">Transmembrane</keyword>
<accession>A0A917ELA3</accession>
<feature type="transmembrane region" description="Helical" evidence="6">
    <location>
        <begin position="264"/>
        <end position="294"/>
    </location>
</feature>
<dbReference type="InterPro" id="IPR001204">
    <property type="entry name" value="Phos_transporter"/>
</dbReference>
<feature type="transmembrane region" description="Helical" evidence="6">
    <location>
        <begin position="109"/>
        <end position="127"/>
    </location>
</feature>
<dbReference type="Proteomes" id="UP000633136">
    <property type="component" value="Unassembled WGS sequence"/>
</dbReference>
<comment type="subcellular location">
    <subcellularLocation>
        <location evidence="1">Membrane</location>
        <topology evidence="1">Multi-pass membrane protein</topology>
    </subcellularLocation>
</comment>
<reference evidence="7" key="2">
    <citation type="submission" date="2020-09" db="EMBL/GenBank/DDBJ databases">
        <authorList>
            <person name="Sun Q."/>
            <person name="Zhou Y."/>
        </authorList>
    </citation>
    <scope>NUCLEOTIDE SEQUENCE</scope>
    <source>
        <strain evidence="7">CGMCC 1.15388</strain>
    </source>
</reference>
<gene>
    <name evidence="7" type="ORF">GCM10011401_02890</name>
</gene>
<keyword evidence="5 6" id="KW-0472">Membrane</keyword>
<dbReference type="PANTHER" id="PTHR11101">
    <property type="entry name" value="PHOSPHATE TRANSPORTER"/>
    <property type="match status" value="1"/>
</dbReference>
<protein>
    <submittedName>
        <fullName evidence="7">Inorganic phosphate transporter</fullName>
    </submittedName>
</protein>
<feature type="transmembrane region" description="Helical" evidence="6">
    <location>
        <begin position="81"/>
        <end position="102"/>
    </location>
</feature>
<name>A0A917ELA3_9MICC</name>
<dbReference type="EMBL" id="BMIS01000001">
    <property type="protein sequence ID" value="GGE59536.1"/>
    <property type="molecule type" value="Genomic_DNA"/>
</dbReference>
<evidence type="ECO:0000313" key="8">
    <source>
        <dbReference type="Proteomes" id="UP000633136"/>
    </source>
</evidence>
<dbReference type="Pfam" id="PF01384">
    <property type="entry name" value="PHO4"/>
    <property type="match status" value="2"/>
</dbReference>
<dbReference type="RefSeq" id="WP_188682191.1">
    <property type="nucleotide sequence ID" value="NZ_BMIS01000001.1"/>
</dbReference>
<sequence>MDPVPLILLALVGLAMLPTLYVAGMQDVANSIAIPVRTRALTASVATWVSAIFHGIGVLIALPLGIWLFSWFEFPDMDPELSLGMILAALLSVCAWGTFAYFKGMPVSITHGLIASVLGGSLAILALEGLDAEAVLGLPWLAPLMTLLISPLVAFGLAYALVFATVPFARGEDPDEVNRVARTVQSISVGITGLGTGLQQGQRFSFLLLIALASAGVEDPTDWMPYAYIVFALVISAGCLTGGWRIGHVLGHRLVAIDPLRGMIAATTTSGLLFIGSIGLALPLSTSLVAASSIMGAGSNQRFATVNWRQFIRMCLYWGATPIATGGATAVLTLAMSPLLL</sequence>
<feature type="transmembrane region" description="Helical" evidence="6">
    <location>
        <begin position="6"/>
        <end position="24"/>
    </location>
</feature>